<reference evidence="5" key="2">
    <citation type="submission" date="2010-02" db="EMBL/GenBank/DDBJ databases">
        <title>AGI-5, a new Integrative and Conjugative Element belonging to the pKLC102/PAGI-2 family, identified in the Extraintestinal Pathogenic Escherichia coli strain BEN0374.</title>
        <authorList>
            <person name="Flechard M."/>
            <person name="Pascal G."/>
            <person name="Lallier N."/>
            <person name="Schouler C."/>
            <person name="Germon P."/>
        </authorList>
    </citation>
    <scope>NUCLEOTIDE SEQUENCE</scope>
    <source>
        <strain evidence="5">BEN374</strain>
    </source>
</reference>
<protein>
    <submittedName>
        <fullName evidence="5">Putative helicase</fullName>
    </submittedName>
</protein>
<dbReference type="AlphaFoldDB" id="D9CGU3"/>
<dbReference type="Gene3D" id="1.10.10.10">
    <property type="entry name" value="Winged helix-like DNA-binding domain superfamily/Winged helix DNA-binding domain"/>
    <property type="match status" value="1"/>
</dbReference>
<dbReference type="Gene3D" id="1.10.3210.40">
    <property type="match status" value="1"/>
</dbReference>
<dbReference type="Pfam" id="PF07514">
    <property type="entry name" value="TraI_2"/>
    <property type="match status" value="1"/>
</dbReference>
<evidence type="ECO:0000313" key="4">
    <source>
        <dbReference type="EMBL" id="ADI47014.1"/>
    </source>
</evidence>
<feature type="compositionally biased region" description="Acidic residues" evidence="1">
    <location>
        <begin position="368"/>
        <end position="378"/>
    </location>
</feature>
<dbReference type="InterPro" id="IPR022391">
    <property type="entry name" value="ICE_relaxase_PFGI-1"/>
</dbReference>
<feature type="region of interest" description="Disordered" evidence="1">
    <location>
        <begin position="368"/>
        <end position="387"/>
    </location>
</feature>
<reference evidence="4" key="1">
    <citation type="journal article" date="2010" name="J. Bacteriol.">
        <title>ICEEc2, a new integrative and conjugative element belonging to the pKLC102/PAGI-2 family, identified in Escherichia coli strain BEN374.</title>
        <authorList>
            <person name="Roche D."/>
            <person name="Flechard M."/>
            <person name="Lallier N."/>
            <person name="Reperant M."/>
            <person name="Bree A."/>
            <person name="Pascal G."/>
            <person name="Schouler C."/>
            <person name="Germon P."/>
        </authorList>
    </citation>
    <scope>NUCLEOTIDE SEQUENCE</scope>
    <source>
        <strain evidence="4">BEN374</strain>
    </source>
</reference>
<dbReference type="InterPro" id="IPR011119">
    <property type="entry name" value="Unchr_helicase_relaxase_TraI"/>
</dbReference>
<keyword evidence="5" id="KW-0347">Helicase</keyword>
<dbReference type="NCBIfam" id="TIGR03760">
    <property type="entry name" value="ICE_TraI_Pfluor"/>
    <property type="match status" value="1"/>
</dbReference>
<dbReference type="GO" id="GO:0004386">
    <property type="term" value="F:helicase activity"/>
    <property type="evidence" value="ECO:0007669"/>
    <property type="project" value="UniProtKB-KW"/>
</dbReference>
<feature type="domain" description="Uncharacterised" evidence="2">
    <location>
        <begin position="30"/>
        <end position="229"/>
    </location>
</feature>
<keyword evidence="5" id="KW-0547">Nucleotide-binding</keyword>
<dbReference type="InterPro" id="IPR011093">
    <property type="entry name" value="TraI_2_C"/>
</dbReference>
<name>D9CGU3_ECOLX</name>
<proteinExistence type="predicted"/>
<evidence type="ECO:0000313" key="5">
    <source>
        <dbReference type="EMBL" id="CBJ52735.1"/>
    </source>
</evidence>
<dbReference type="SUPFAM" id="SSF46785">
    <property type="entry name" value="Winged helix' DNA-binding domain"/>
    <property type="match status" value="1"/>
</dbReference>
<dbReference type="InterPro" id="IPR036388">
    <property type="entry name" value="WH-like_DNA-bd_sf"/>
</dbReference>
<evidence type="ECO:0000256" key="1">
    <source>
        <dbReference type="SAM" id="MobiDB-lite"/>
    </source>
</evidence>
<dbReference type="InterPro" id="IPR036390">
    <property type="entry name" value="WH_DNA-bd_sf"/>
</dbReference>
<keyword evidence="5" id="KW-0378">Hydrolase</keyword>
<dbReference type="Gene3D" id="2.40.10.200">
    <property type="entry name" value="STY4665 C-terminal domain-like"/>
    <property type="match status" value="1"/>
</dbReference>
<sequence length="540" mass="58708">MFKRFRRMLPGTKGTEPGVVAPVIPAGFYAPLTAEALLSPEHRELRLRQVWDNNPMPRDVYDRMCLEPLSRLLLNTQNVPATREGRWSRAGGFGDLTVLYTTYAVRLARGYMFPPDATPEDQAAQAAVWHAVIFWSALFYHLPLLAHLEGELLSGRGWQPGISVPDEPFRFRFRKTAPQGTEAQQLAALTAGTLLPDGATAWLVTAPGALQNLAGALWHQHPGMALIRDVLQEAARQTESPLNTCAVTAPVTAEASADIRPADPVVTGSTDSVVAVTEVQPAEEVKTESVQTETEGGGESAGASEVPSAQQELTVQTAPVVTADDEAVSAAPADQDTAMLSLFSADESETAERDNGDVVMLADEEEAQDLTDGPDEGDSSPGSIHESPYLVESDASVNQSVSGEYRATEVNPLTGDDPDLKGETFLDWLKAGLNSGEISFNQKGDKIHIVAGLVFLPVPGIFFDYLKAVQLPGDKRPIVQSSFERLCINKRRDDQRFYFARIAEEPGNCARYKTVKGYLVKGRSLMHESKLKDSPYLFIS</sequence>
<feature type="region of interest" description="Disordered" evidence="1">
    <location>
        <begin position="279"/>
        <end position="315"/>
    </location>
</feature>
<accession>D9CGU3</accession>
<dbReference type="EMBL" id="GU725392">
    <property type="protein sequence ID" value="ADI47014.1"/>
    <property type="molecule type" value="Genomic_DNA"/>
</dbReference>
<gene>
    <name evidence="5" type="primary">agi5_002</name>
    <name evidence="4" type="ORF">ECAGIv1_0002</name>
</gene>
<organism evidence="4">
    <name type="scientific">Escherichia coli</name>
    <dbReference type="NCBI Taxonomy" id="562"/>
    <lineage>
        <taxon>Bacteria</taxon>
        <taxon>Pseudomonadati</taxon>
        <taxon>Pseudomonadota</taxon>
        <taxon>Gammaproteobacteria</taxon>
        <taxon>Enterobacterales</taxon>
        <taxon>Enterobacteriaceae</taxon>
        <taxon>Escherichia</taxon>
    </lineage>
</organism>
<dbReference type="Pfam" id="PF07515">
    <property type="entry name" value="TraI_2_C"/>
    <property type="match status" value="1"/>
</dbReference>
<feature type="domain" description="Putative conjugal transfer nickase/helicase TraI C-terminal" evidence="3">
    <location>
        <begin position="421"/>
        <end position="537"/>
    </location>
</feature>
<dbReference type="EMBL" id="FN666596">
    <property type="protein sequence ID" value="CBJ52735.1"/>
    <property type="molecule type" value="Genomic_DNA"/>
</dbReference>
<evidence type="ECO:0000259" key="2">
    <source>
        <dbReference type="Pfam" id="PF07514"/>
    </source>
</evidence>
<evidence type="ECO:0000259" key="3">
    <source>
        <dbReference type="Pfam" id="PF07515"/>
    </source>
</evidence>
<keyword evidence="5" id="KW-0067">ATP-binding</keyword>